<protein>
    <submittedName>
        <fullName evidence="1">Transcriptional regulator</fullName>
    </submittedName>
</protein>
<organism evidence="1 2">
    <name type="scientific">Staphylococcus saccharolyticus</name>
    <dbReference type="NCBI Taxonomy" id="33028"/>
    <lineage>
        <taxon>Bacteria</taxon>
        <taxon>Bacillati</taxon>
        <taxon>Bacillota</taxon>
        <taxon>Bacilli</taxon>
        <taxon>Bacillales</taxon>
        <taxon>Staphylococcaceae</taxon>
        <taxon>Staphylococcus</taxon>
    </lineage>
</organism>
<dbReference type="AlphaFoldDB" id="A0A380GWU3"/>
<evidence type="ECO:0000313" key="1">
    <source>
        <dbReference type="EMBL" id="SUM67544.1"/>
    </source>
</evidence>
<proteinExistence type="predicted"/>
<gene>
    <name evidence="1" type="ORF">NCTC11807_00212</name>
</gene>
<accession>A0A380GWU3</accession>
<dbReference type="EMBL" id="UHDZ01000001">
    <property type="protein sequence ID" value="SUM67544.1"/>
    <property type="molecule type" value="Genomic_DNA"/>
</dbReference>
<reference evidence="1 2" key="1">
    <citation type="submission" date="2018-06" db="EMBL/GenBank/DDBJ databases">
        <authorList>
            <consortium name="Pathogen Informatics"/>
            <person name="Doyle S."/>
        </authorList>
    </citation>
    <scope>NUCLEOTIDE SEQUENCE [LARGE SCALE GENOMIC DNA]</scope>
    <source>
        <strain evidence="1 2">NCTC11807</strain>
    </source>
</reference>
<evidence type="ECO:0000313" key="2">
    <source>
        <dbReference type="Proteomes" id="UP000255425"/>
    </source>
</evidence>
<name>A0A380GWU3_9STAP</name>
<dbReference type="Proteomes" id="UP000255425">
    <property type="component" value="Unassembled WGS sequence"/>
</dbReference>
<keyword evidence="2" id="KW-1185">Reference proteome</keyword>
<sequence length="57" mass="6557">MMVNQGDIDIGLIGITEREDEDSQVSQFSLNLTTHFKLIVPKKSKLTFKEYVNLEEI</sequence>